<feature type="region of interest" description="Disordered" evidence="1">
    <location>
        <begin position="20"/>
        <end position="82"/>
    </location>
</feature>
<feature type="compositionally biased region" description="Acidic residues" evidence="1">
    <location>
        <begin position="47"/>
        <end position="67"/>
    </location>
</feature>
<organism evidence="2 3">
    <name type="scientific">Octopus vulgaris</name>
    <name type="common">Common octopus</name>
    <dbReference type="NCBI Taxonomy" id="6645"/>
    <lineage>
        <taxon>Eukaryota</taxon>
        <taxon>Metazoa</taxon>
        <taxon>Spiralia</taxon>
        <taxon>Lophotrochozoa</taxon>
        <taxon>Mollusca</taxon>
        <taxon>Cephalopoda</taxon>
        <taxon>Coleoidea</taxon>
        <taxon>Octopodiformes</taxon>
        <taxon>Octopoda</taxon>
        <taxon>Incirrata</taxon>
        <taxon>Octopodidae</taxon>
        <taxon>Octopus</taxon>
    </lineage>
</organism>
<dbReference type="AlphaFoldDB" id="A0AA36B8Y2"/>
<evidence type="ECO:0000313" key="2">
    <source>
        <dbReference type="EMBL" id="CAI9729222.1"/>
    </source>
</evidence>
<keyword evidence="3" id="KW-1185">Reference proteome</keyword>
<evidence type="ECO:0000256" key="1">
    <source>
        <dbReference type="SAM" id="MobiDB-lite"/>
    </source>
</evidence>
<dbReference type="Proteomes" id="UP001162480">
    <property type="component" value="Chromosome 10"/>
</dbReference>
<name>A0AA36B8Y2_OCTVU</name>
<reference evidence="2" key="1">
    <citation type="submission" date="2023-08" db="EMBL/GenBank/DDBJ databases">
        <authorList>
            <person name="Alioto T."/>
            <person name="Alioto T."/>
            <person name="Gomez Garrido J."/>
        </authorList>
    </citation>
    <scope>NUCLEOTIDE SEQUENCE</scope>
</reference>
<feature type="compositionally biased region" description="Basic and acidic residues" evidence="1">
    <location>
        <begin position="33"/>
        <end position="43"/>
    </location>
</feature>
<gene>
    <name evidence="2" type="ORF">OCTVUL_1B015146</name>
</gene>
<protein>
    <submittedName>
        <fullName evidence="2">Uncharacterized protein</fullName>
    </submittedName>
</protein>
<evidence type="ECO:0000313" key="3">
    <source>
        <dbReference type="Proteomes" id="UP001162480"/>
    </source>
</evidence>
<proteinExistence type="predicted"/>
<sequence>MGVLLKSYHSVMLLFKEVDLGDKTRVSSNNNYEKVEGVKERGIEGGGGEEEEEQQEQEQEEQEEEEQQEQKHQQQQHHQQQH</sequence>
<dbReference type="EMBL" id="OX597823">
    <property type="protein sequence ID" value="CAI9729222.1"/>
    <property type="molecule type" value="Genomic_DNA"/>
</dbReference>
<accession>A0AA36B8Y2</accession>